<gene>
    <name evidence="11" type="ORF">Micbo1qcDRAFT_208605</name>
</gene>
<evidence type="ECO:0000256" key="6">
    <source>
        <dbReference type="ARBA" id="ARBA00022729"/>
    </source>
</evidence>
<dbReference type="InterPro" id="IPR001547">
    <property type="entry name" value="Glyco_hydro_5"/>
</dbReference>
<feature type="signal peptide" evidence="9">
    <location>
        <begin position="1"/>
        <end position="19"/>
    </location>
</feature>
<organism evidence="11 12">
    <name type="scientific">Microdochium bolleyi</name>
    <dbReference type="NCBI Taxonomy" id="196109"/>
    <lineage>
        <taxon>Eukaryota</taxon>
        <taxon>Fungi</taxon>
        <taxon>Dikarya</taxon>
        <taxon>Ascomycota</taxon>
        <taxon>Pezizomycotina</taxon>
        <taxon>Sordariomycetes</taxon>
        <taxon>Xylariomycetidae</taxon>
        <taxon>Xylariales</taxon>
        <taxon>Microdochiaceae</taxon>
        <taxon>Microdochium</taxon>
    </lineage>
</organism>
<evidence type="ECO:0000256" key="7">
    <source>
        <dbReference type="ARBA" id="ARBA00022801"/>
    </source>
</evidence>
<dbReference type="Gene3D" id="3.20.20.80">
    <property type="entry name" value="Glycosidases"/>
    <property type="match status" value="1"/>
</dbReference>
<keyword evidence="12" id="KW-1185">Reference proteome</keyword>
<keyword evidence="7 11" id="KW-0378">Hydrolase</keyword>
<comment type="similarity">
    <text evidence="3">Belongs to the glycosyl hydrolase 5 (cellulase A) family.</text>
</comment>
<dbReference type="AlphaFoldDB" id="A0A136IPH1"/>
<dbReference type="STRING" id="196109.A0A136IPH1"/>
<dbReference type="InterPro" id="IPR017853">
    <property type="entry name" value="GH"/>
</dbReference>
<keyword evidence="8" id="KW-0326">Glycosidase</keyword>
<evidence type="ECO:0000256" key="2">
    <source>
        <dbReference type="ARBA" id="ARBA00004613"/>
    </source>
</evidence>
<dbReference type="EC" id="3.2.1.78" evidence="4"/>
<protein>
    <recommendedName>
        <fullName evidence="4">mannan endo-1,4-beta-mannosidase</fullName>
        <ecNumber evidence="4">3.2.1.78</ecNumber>
    </recommendedName>
</protein>
<evidence type="ECO:0000256" key="9">
    <source>
        <dbReference type="SAM" id="SignalP"/>
    </source>
</evidence>
<dbReference type="OrthoDB" id="428177at2759"/>
<accession>A0A136IPH1</accession>
<dbReference type="GO" id="GO:0016985">
    <property type="term" value="F:mannan endo-1,4-beta-mannosidase activity"/>
    <property type="evidence" value="ECO:0007669"/>
    <property type="project" value="UniProtKB-EC"/>
</dbReference>
<dbReference type="SUPFAM" id="SSF51445">
    <property type="entry name" value="(Trans)glycosidases"/>
    <property type="match status" value="1"/>
</dbReference>
<evidence type="ECO:0000256" key="1">
    <source>
        <dbReference type="ARBA" id="ARBA00001678"/>
    </source>
</evidence>
<keyword evidence="5" id="KW-0964">Secreted</keyword>
<evidence type="ECO:0000313" key="12">
    <source>
        <dbReference type="Proteomes" id="UP000070501"/>
    </source>
</evidence>
<evidence type="ECO:0000313" key="11">
    <source>
        <dbReference type="EMBL" id="KXJ86821.1"/>
    </source>
</evidence>
<dbReference type="PANTHER" id="PTHR31451:SF39">
    <property type="entry name" value="MANNAN ENDO-1,4-BETA-MANNOSIDASE 1"/>
    <property type="match status" value="1"/>
</dbReference>
<comment type="subcellular location">
    <subcellularLocation>
        <location evidence="2">Secreted</location>
    </subcellularLocation>
</comment>
<name>A0A136IPH1_9PEZI</name>
<sequence length="366" mass="40744">MARILFLALAQVLLGVASGGKSCHQSHSFAGVNSFFLHAFQEPDRLAVLDAIKAADLKVVRLFISETFENFKRTGSIYMPDVEPKQVGVYDDTQLEAIDQLMVEAHERDIKLTIAMHDRYQLGCWGNDTYVAKYNLPALDCAVGKARDNDVARWYGDAAPIADFENRVKHILEHRNALIAGSPAWKDLSSHIFSFNIQNEGQGHLNGNIAPHPEWWCDRATFMRGLMGASKVLISTGGGNEFPNSDVPQNWACPALDIVNLHSYSGVEEFRTKGAVALQHALEAGKLTLFEEFGATGKTSQTKPDQIAEHIRVFNDLGVPWMPWQISKPGNGEADFEFWTDEKTYDVVKKGSEEAQRLRAAQAWPL</sequence>
<keyword evidence="6 9" id="KW-0732">Signal</keyword>
<dbReference type="Pfam" id="PF26410">
    <property type="entry name" value="GH5_mannosidase"/>
    <property type="match status" value="1"/>
</dbReference>
<dbReference type="EMBL" id="KQ964265">
    <property type="protein sequence ID" value="KXJ86821.1"/>
    <property type="molecule type" value="Genomic_DNA"/>
</dbReference>
<evidence type="ECO:0000256" key="3">
    <source>
        <dbReference type="ARBA" id="ARBA00005641"/>
    </source>
</evidence>
<dbReference type="PANTHER" id="PTHR31451">
    <property type="match status" value="1"/>
</dbReference>
<proteinExistence type="inferred from homology"/>
<evidence type="ECO:0000256" key="8">
    <source>
        <dbReference type="ARBA" id="ARBA00023295"/>
    </source>
</evidence>
<feature type="chain" id="PRO_5007292937" description="mannan endo-1,4-beta-mannosidase" evidence="9">
    <location>
        <begin position="20"/>
        <end position="366"/>
    </location>
</feature>
<dbReference type="GO" id="GO:0005576">
    <property type="term" value="C:extracellular region"/>
    <property type="evidence" value="ECO:0007669"/>
    <property type="project" value="UniProtKB-SubCell"/>
</dbReference>
<evidence type="ECO:0000259" key="10">
    <source>
        <dbReference type="Pfam" id="PF26410"/>
    </source>
</evidence>
<dbReference type="InterPro" id="IPR045053">
    <property type="entry name" value="MAN-like"/>
</dbReference>
<evidence type="ECO:0000256" key="5">
    <source>
        <dbReference type="ARBA" id="ARBA00022525"/>
    </source>
</evidence>
<dbReference type="Proteomes" id="UP000070501">
    <property type="component" value="Unassembled WGS sequence"/>
</dbReference>
<evidence type="ECO:0000256" key="4">
    <source>
        <dbReference type="ARBA" id="ARBA00012706"/>
    </source>
</evidence>
<comment type="catalytic activity">
    <reaction evidence="1">
        <text>Random hydrolysis of (1-&gt;4)-beta-D-mannosidic linkages in mannans, galactomannans and glucomannans.</text>
        <dbReference type="EC" id="3.2.1.78"/>
    </reaction>
</comment>
<dbReference type="InParanoid" id="A0A136IPH1"/>
<feature type="domain" description="Glycoside hydrolase family 5" evidence="10">
    <location>
        <begin position="84"/>
        <end position="241"/>
    </location>
</feature>
<reference evidence="12" key="1">
    <citation type="submission" date="2016-02" db="EMBL/GenBank/DDBJ databases">
        <title>Draft genome sequence of Microdochium bolleyi, a fungal endophyte of beachgrass.</title>
        <authorList>
            <consortium name="DOE Joint Genome Institute"/>
            <person name="David A.S."/>
            <person name="May G."/>
            <person name="Haridas S."/>
            <person name="Lim J."/>
            <person name="Wang M."/>
            <person name="Labutti K."/>
            <person name="Lipzen A."/>
            <person name="Barry K."/>
            <person name="Grigoriev I.V."/>
        </authorList>
    </citation>
    <scope>NUCLEOTIDE SEQUENCE [LARGE SCALE GENOMIC DNA]</scope>
    <source>
        <strain evidence="12">J235TASD1</strain>
    </source>
</reference>